<feature type="domain" description="Thioredoxin" evidence="9">
    <location>
        <begin position="103"/>
        <end position="233"/>
    </location>
</feature>
<keyword evidence="6" id="KW-0413">Isomerase</keyword>
<evidence type="ECO:0000256" key="5">
    <source>
        <dbReference type="ARBA" id="ARBA00023157"/>
    </source>
</evidence>
<dbReference type="EMBL" id="JAPFFF010000041">
    <property type="protein sequence ID" value="KAK8841413.1"/>
    <property type="molecule type" value="Genomic_DNA"/>
</dbReference>
<name>A0ABR2H6G2_9EUKA</name>
<dbReference type="InterPro" id="IPR051063">
    <property type="entry name" value="PDI"/>
</dbReference>
<reference evidence="10 11" key="1">
    <citation type="submission" date="2024-04" db="EMBL/GenBank/DDBJ databases">
        <title>Tritrichomonas musculus Genome.</title>
        <authorList>
            <person name="Alves-Ferreira E."/>
            <person name="Grigg M."/>
            <person name="Lorenzi H."/>
            <person name="Galac M."/>
        </authorList>
    </citation>
    <scope>NUCLEOTIDE SEQUENCE [LARGE SCALE GENOMIC DNA]</scope>
    <source>
        <strain evidence="10 11">EAF2021</strain>
    </source>
</reference>
<evidence type="ECO:0000256" key="3">
    <source>
        <dbReference type="ARBA" id="ARBA00012723"/>
    </source>
</evidence>
<evidence type="ECO:0000256" key="2">
    <source>
        <dbReference type="ARBA" id="ARBA00006347"/>
    </source>
</evidence>
<dbReference type="PANTHER" id="PTHR45672">
    <property type="entry name" value="PROTEIN DISULFIDE-ISOMERASE C17H9.14C-RELATED"/>
    <property type="match status" value="1"/>
</dbReference>
<dbReference type="InterPro" id="IPR017937">
    <property type="entry name" value="Thioredoxin_CS"/>
</dbReference>
<evidence type="ECO:0000313" key="11">
    <source>
        <dbReference type="Proteomes" id="UP001470230"/>
    </source>
</evidence>
<comment type="similarity">
    <text evidence="2">Belongs to the protein disulfide isomerase family.</text>
</comment>
<keyword evidence="7" id="KW-0676">Redox-active center</keyword>
<comment type="caution">
    <text evidence="10">The sequence shown here is derived from an EMBL/GenBank/DDBJ whole genome shotgun (WGS) entry which is preliminary data.</text>
</comment>
<evidence type="ECO:0000259" key="9">
    <source>
        <dbReference type="PROSITE" id="PS51352"/>
    </source>
</evidence>
<accession>A0ABR2H6G2</accession>
<dbReference type="Proteomes" id="UP001470230">
    <property type="component" value="Unassembled WGS sequence"/>
</dbReference>
<dbReference type="Pfam" id="PF00085">
    <property type="entry name" value="Thioredoxin"/>
    <property type="match status" value="2"/>
</dbReference>
<dbReference type="InterPro" id="IPR011679">
    <property type="entry name" value="ERp29_C"/>
</dbReference>
<comment type="catalytic activity">
    <reaction evidence="1">
        <text>Catalyzes the rearrangement of -S-S- bonds in proteins.</text>
        <dbReference type="EC" id="5.3.4.1"/>
    </reaction>
</comment>
<gene>
    <name evidence="10" type="ORF">M9Y10_027030</name>
</gene>
<feature type="signal peptide" evidence="8">
    <location>
        <begin position="1"/>
        <end position="17"/>
    </location>
</feature>
<dbReference type="Pfam" id="PF07749">
    <property type="entry name" value="ERp29"/>
    <property type="match status" value="1"/>
</dbReference>
<evidence type="ECO:0000256" key="1">
    <source>
        <dbReference type="ARBA" id="ARBA00001182"/>
    </source>
</evidence>
<sequence>MLFAILLSFALSEYVDITSKNVDSVIGGKQPALVKFYSPNCPHCRNMAEAFADAAKAFKDVTFGGVDCTAESSICSKYRVNGYPTVYIFAPGKTETLAEYSGSRTVDDFIDFVENYTDAVGKREKKILPELDPTSFDSFVGARKCTFVTFFAPWCGHCKRFLPEAKKAAEIFNTLEENASVAIMNCDMYRSYCTRFEIKGFPTIKLFVDGKPVVYSGNRTAESVAEIINKNCGTHRQADGLVTDDYGVIPAAQKIAADFAAAQDKNALITNAKAVPGANFYVQAMERIASQGAEKVKADFAVMQKLLQSRAGSPKTLDELKRRINILKDFKL</sequence>
<keyword evidence="11" id="KW-1185">Reference proteome</keyword>
<dbReference type="PANTHER" id="PTHR45672:SF3">
    <property type="entry name" value="THIOREDOXIN DOMAIN-CONTAINING PROTEIN 5"/>
    <property type="match status" value="1"/>
</dbReference>
<dbReference type="InterPro" id="IPR036356">
    <property type="entry name" value="ERp29_C_sf"/>
</dbReference>
<dbReference type="InterPro" id="IPR036249">
    <property type="entry name" value="Thioredoxin-like_sf"/>
</dbReference>
<feature type="domain" description="Thioredoxin" evidence="9">
    <location>
        <begin position="1"/>
        <end position="102"/>
    </location>
</feature>
<dbReference type="InterPro" id="IPR013766">
    <property type="entry name" value="Thioredoxin_domain"/>
</dbReference>
<organism evidence="10 11">
    <name type="scientific">Tritrichomonas musculus</name>
    <dbReference type="NCBI Taxonomy" id="1915356"/>
    <lineage>
        <taxon>Eukaryota</taxon>
        <taxon>Metamonada</taxon>
        <taxon>Parabasalia</taxon>
        <taxon>Tritrichomonadida</taxon>
        <taxon>Tritrichomonadidae</taxon>
        <taxon>Tritrichomonas</taxon>
    </lineage>
</organism>
<feature type="chain" id="PRO_5045162388" description="protein disulfide-isomerase" evidence="8">
    <location>
        <begin position="18"/>
        <end position="332"/>
    </location>
</feature>
<evidence type="ECO:0000313" key="10">
    <source>
        <dbReference type="EMBL" id="KAK8841413.1"/>
    </source>
</evidence>
<dbReference type="SUPFAM" id="SSF47933">
    <property type="entry name" value="ERP29 C domain-like"/>
    <property type="match status" value="1"/>
</dbReference>
<dbReference type="CDD" id="cd02961">
    <property type="entry name" value="PDI_a_family"/>
    <property type="match status" value="2"/>
</dbReference>
<dbReference type="Gene3D" id="1.20.1150.12">
    <property type="entry name" value="Endoplasmic reticulum resident protein 29, C-terminal domain"/>
    <property type="match status" value="1"/>
</dbReference>
<keyword evidence="5" id="KW-1015">Disulfide bond</keyword>
<evidence type="ECO:0000256" key="4">
    <source>
        <dbReference type="ARBA" id="ARBA00022729"/>
    </source>
</evidence>
<keyword evidence="4 8" id="KW-0732">Signal</keyword>
<dbReference type="PROSITE" id="PS51352">
    <property type="entry name" value="THIOREDOXIN_2"/>
    <property type="match status" value="2"/>
</dbReference>
<dbReference type="Gene3D" id="3.40.30.10">
    <property type="entry name" value="Glutaredoxin"/>
    <property type="match status" value="2"/>
</dbReference>
<dbReference type="SUPFAM" id="SSF52833">
    <property type="entry name" value="Thioredoxin-like"/>
    <property type="match status" value="2"/>
</dbReference>
<protein>
    <recommendedName>
        <fullName evidence="3">protein disulfide-isomerase</fullName>
        <ecNumber evidence="3">5.3.4.1</ecNumber>
    </recommendedName>
</protein>
<evidence type="ECO:0000256" key="6">
    <source>
        <dbReference type="ARBA" id="ARBA00023235"/>
    </source>
</evidence>
<proteinExistence type="inferred from homology"/>
<evidence type="ECO:0000256" key="8">
    <source>
        <dbReference type="SAM" id="SignalP"/>
    </source>
</evidence>
<dbReference type="PRINTS" id="PR00421">
    <property type="entry name" value="THIOREDOXIN"/>
</dbReference>
<dbReference type="EC" id="5.3.4.1" evidence="3"/>
<dbReference type="PROSITE" id="PS00194">
    <property type="entry name" value="THIOREDOXIN_1"/>
    <property type="match status" value="1"/>
</dbReference>
<evidence type="ECO:0000256" key="7">
    <source>
        <dbReference type="ARBA" id="ARBA00023284"/>
    </source>
</evidence>